<evidence type="ECO:0000313" key="1">
    <source>
        <dbReference type="EMBL" id="TGL18630.1"/>
    </source>
</evidence>
<dbReference type="Proteomes" id="UP000298200">
    <property type="component" value="Unassembled WGS sequence"/>
</dbReference>
<reference evidence="2" key="1">
    <citation type="journal article" date="2019" name="PLoS Negl. Trop. Dis.">
        <title>Revisiting the worldwide diversity of Leptospira species in the environment.</title>
        <authorList>
            <person name="Vincent A.T."/>
            <person name="Schiettekatte O."/>
            <person name="Bourhy P."/>
            <person name="Veyrier F.J."/>
            <person name="Picardeau M."/>
        </authorList>
    </citation>
    <scope>NUCLEOTIDE SEQUENCE [LARGE SCALE GENOMIC DNA]</scope>
    <source>
        <strain evidence="2">201800272</strain>
    </source>
</reference>
<accession>A0ABY2LY16</accession>
<dbReference type="PROSITE" id="PS51257">
    <property type="entry name" value="PROKAR_LIPOPROTEIN"/>
    <property type="match status" value="1"/>
</dbReference>
<organism evidence="1 2">
    <name type="scientific">Leptospira yanagawae</name>
    <dbReference type="NCBI Taxonomy" id="293069"/>
    <lineage>
        <taxon>Bacteria</taxon>
        <taxon>Pseudomonadati</taxon>
        <taxon>Spirochaetota</taxon>
        <taxon>Spirochaetia</taxon>
        <taxon>Leptospirales</taxon>
        <taxon>Leptospiraceae</taxon>
        <taxon>Leptospira</taxon>
    </lineage>
</organism>
<gene>
    <name evidence="1" type="ORF">EHQ46_12370</name>
</gene>
<sequence length="242" mass="27110">MLVKTKNFKLTFFTLYIFAFSLIAGCIKGNDPNQISLLLPLLANNTEKLQSNETNLNGCVLTYETGNESISTCFNLNQKDCNVNFFLNISSEQILNKRKNDLSFLNINFSNCSNSGLTLVSKYNCLSVPSSTILNDILNIKNVSELNNLRISNTLSCEHSKFTLESLTSNSFERLLYKDELLSLNSLEIELSLIQSTTLACLQDLNISNDLINFLSKIKDKKYLTGIPCSNSTISFFGKCQN</sequence>
<evidence type="ECO:0000313" key="2">
    <source>
        <dbReference type="Proteomes" id="UP000298200"/>
    </source>
</evidence>
<comment type="caution">
    <text evidence="1">The sequence shown here is derived from an EMBL/GenBank/DDBJ whole genome shotgun (WGS) entry which is preliminary data.</text>
</comment>
<proteinExistence type="predicted"/>
<evidence type="ECO:0008006" key="3">
    <source>
        <dbReference type="Google" id="ProtNLM"/>
    </source>
</evidence>
<dbReference type="RefSeq" id="WP_135636048.1">
    <property type="nucleotide sequence ID" value="NZ_RQFU01000019.1"/>
</dbReference>
<keyword evidence="2" id="KW-1185">Reference proteome</keyword>
<protein>
    <recommendedName>
        <fullName evidence="3">Lipoprotein</fullName>
    </recommendedName>
</protein>
<name>A0ABY2LY16_9LEPT</name>
<dbReference type="EMBL" id="RQFU01000019">
    <property type="protein sequence ID" value="TGL18630.1"/>
    <property type="molecule type" value="Genomic_DNA"/>
</dbReference>